<organism evidence="3 4">
    <name type="scientific">Shewanella psychropiezotolerans</name>
    <dbReference type="NCBI Taxonomy" id="2593655"/>
    <lineage>
        <taxon>Bacteria</taxon>
        <taxon>Pseudomonadati</taxon>
        <taxon>Pseudomonadota</taxon>
        <taxon>Gammaproteobacteria</taxon>
        <taxon>Alteromonadales</taxon>
        <taxon>Shewanellaceae</taxon>
        <taxon>Shewanella</taxon>
    </lineage>
</organism>
<sequence>MTKSTLISITLVAAAVVAAIGYQSFSSEPESAEAASPQDVTRSPVAQQAKPVAPVSMSAPKAVTQASMTAQSAAEKESGSDATDFVASPDTAPSAINDPSYPPRQAPNATRAPRSAPNANPEYAHHPRPGTEQPVSAPVSMPSQAPVK</sequence>
<feature type="region of interest" description="Disordered" evidence="1">
    <location>
        <begin position="26"/>
        <end position="148"/>
    </location>
</feature>
<name>A0ABX5X5Y8_9GAMM</name>
<keyword evidence="2" id="KW-0732">Signal</keyword>
<dbReference type="Proteomes" id="UP000315947">
    <property type="component" value="Chromosome"/>
</dbReference>
<evidence type="ECO:0000256" key="1">
    <source>
        <dbReference type="SAM" id="MobiDB-lite"/>
    </source>
</evidence>
<evidence type="ECO:0000256" key="2">
    <source>
        <dbReference type="SAM" id="SignalP"/>
    </source>
</evidence>
<accession>A0ABX5X5Y8</accession>
<feature type="compositionally biased region" description="Low complexity" evidence="1">
    <location>
        <begin position="26"/>
        <end position="37"/>
    </location>
</feature>
<proteinExistence type="predicted"/>
<evidence type="ECO:0000313" key="3">
    <source>
        <dbReference type="EMBL" id="QDO85837.1"/>
    </source>
</evidence>
<keyword evidence="4" id="KW-1185">Reference proteome</keyword>
<feature type="signal peptide" evidence="2">
    <location>
        <begin position="1"/>
        <end position="18"/>
    </location>
</feature>
<evidence type="ECO:0000313" key="4">
    <source>
        <dbReference type="Proteomes" id="UP000315947"/>
    </source>
</evidence>
<reference evidence="3 4" key="1">
    <citation type="submission" date="2019-07" db="EMBL/GenBank/DDBJ databases">
        <title>Shewanella sp. YLB-06 whole genomic sequence.</title>
        <authorList>
            <person name="Yu L."/>
        </authorList>
    </citation>
    <scope>NUCLEOTIDE SEQUENCE [LARGE SCALE GENOMIC DNA]</scope>
    <source>
        <strain evidence="3 4">YLB-06</strain>
    </source>
</reference>
<dbReference type="EMBL" id="CP041614">
    <property type="protein sequence ID" value="QDO85837.1"/>
    <property type="molecule type" value="Genomic_DNA"/>
</dbReference>
<dbReference type="RefSeq" id="WP_144048149.1">
    <property type="nucleotide sequence ID" value="NZ_CP041614.1"/>
</dbReference>
<evidence type="ECO:0008006" key="5">
    <source>
        <dbReference type="Google" id="ProtNLM"/>
    </source>
</evidence>
<gene>
    <name evidence="3" type="ORF">FM037_24470</name>
</gene>
<protein>
    <recommendedName>
        <fullName evidence="5">Extensin</fullName>
    </recommendedName>
</protein>
<feature type="chain" id="PRO_5047112623" description="Extensin" evidence="2">
    <location>
        <begin position="19"/>
        <end position="148"/>
    </location>
</feature>